<keyword evidence="3" id="KW-1185">Reference proteome</keyword>
<proteinExistence type="predicted"/>
<feature type="domain" description="Arc-like DNA binding" evidence="1">
    <location>
        <begin position="116"/>
        <end position="155"/>
    </location>
</feature>
<dbReference type="InterPro" id="IPR010985">
    <property type="entry name" value="Ribbon_hlx_hlx"/>
</dbReference>
<keyword evidence="2" id="KW-0238">DNA-binding</keyword>
<comment type="caution">
    <text evidence="2">The sequence shown here is derived from an EMBL/GenBank/DDBJ whole genome shotgun (WGS) entry which is preliminary data.</text>
</comment>
<protein>
    <submittedName>
        <fullName evidence="2">Arc family DNA-binding protein</fullName>
    </submittedName>
</protein>
<dbReference type="SUPFAM" id="SSF47598">
    <property type="entry name" value="Ribbon-helix-helix"/>
    <property type="match status" value="2"/>
</dbReference>
<name>A0A502G6N9_9GAMM</name>
<dbReference type="OrthoDB" id="6628194at2"/>
<gene>
    <name evidence="2" type="ORF">EAH77_22450</name>
</gene>
<evidence type="ECO:0000259" key="1">
    <source>
        <dbReference type="Pfam" id="PF03869"/>
    </source>
</evidence>
<evidence type="ECO:0000313" key="2">
    <source>
        <dbReference type="EMBL" id="TPG56836.1"/>
    </source>
</evidence>
<organism evidence="2 3">
    <name type="scientific">Ewingella americana</name>
    <dbReference type="NCBI Taxonomy" id="41202"/>
    <lineage>
        <taxon>Bacteria</taxon>
        <taxon>Pseudomonadati</taxon>
        <taxon>Pseudomonadota</taxon>
        <taxon>Gammaproteobacteria</taxon>
        <taxon>Enterobacterales</taxon>
        <taxon>Yersiniaceae</taxon>
        <taxon>Ewingella</taxon>
    </lineage>
</organism>
<dbReference type="EMBL" id="RCZD01000016">
    <property type="protein sequence ID" value="TPG56836.1"/>
    <property type="molecule type" value="Genomic_DNA"/>
</dbReference>
<accession>A0A502G6N9</accession>
<sequence length="204" mass="23911">MKVKENMYERRGRPRKYMLGEVRYRVLWAPDNLLLELRIAARVRGVSMNDEVVGRLVQSLDFSPKKPIIKTEEGERLLALARLFDEFIQEHLDMLREKYAQEATVVDDKRQFLAGKMRRFSSSFPVNLKKDMEISARFNQRSMNQEIVQRLLGSLNYFTEQQLPENEEIQRLRALAMLFDEFIVSKVAVAENPLTNKLNNELGS</sequence>
<dbReference type="InterPro" id="IPR005569">
    <property type="entry name" value="Arc_DNA-bd_dom"/>
</dbReference>
<dbReference type="GO" id="GO:0006355">
    <property type="term" value="P:regulation of DNA-templated transcription"/>
    <property type="evidence" value="ECO:0007669"/>
    <property type="project" value="InterPro"/>
</dbReference>
<reference evidence="2 3" key="1">
    <citation type="journal article" date="2019" name="Environ. Microbiol.">
        <title>Species interactions and distinct microbial communities in high Arctic permafrost affected cryosols are associated with the CH4 and CO2 gas fluxes.</title>
        <authorList>
            <person name="Altshuler I."/>
            <person name="Hamel J."/>
            <person name="Turney S."/>
            <person name="Magnuson E."/>
            <person name="Levesque R."/>
            <person name="Greer C."/>
            <person name="Whyte L.G."/>
        </authorList>
    </citation>
    <scope>NUCLEOTIDE SEQUENCE [LARGE SCALE GENOMIC DNA]</scope>
    <source>
        <strain evidence="2 3">E4</strain>
    </source>
</reference>
<evidence type="ECO:0000313" key="3">
    <source>
        <dbReference type="Proteomes" id="UP000317663"/>
    </source>
</evidence>
<dbReference type="Proteomes" id="UP000317663">
    <property type="component" value="Unassembled WGS sequence"/>
</dbReference>
<dbReference type="Gene3D" id="1.10.1220.10">
    <property type="entry name" value="Met repressor-like"/>
    <property type="match status" value="2"/>
</dbReference>
<dbReference type="Pfam" id="PF03869">
    <property type="entry name" value="Arc"/>
    <property type="match status" value="1"/>
</dbReference>
<dbReference type="GO" id="GO:0043565">
    <property type="term" value="F:sequence-specific DNA binding"/>
    <property type="evidence" value="ECO:0007669"/>
    <property type="project" value="UniProtKB-ARBA"/>
</dbReference>
<dbReference type="InterPro" id="IPR013321">
    <property type="entry name" value="Arc_rbn_hlx_hlx"/>
</dbReference>
<dbReference type="AlphaFoldDB" id="A0A502G6N9"/>